<dbReference type="EMBL" id="GG738862">
    <property type="protein sequence ID" value="EFC45628.1"/>
    <property type="molecule type" value="Genomic_DNA"/>
</dbReference>
<reference evidence="4 5" key="1">
    <citation type="journal article" date="2010" name="Cell">
        <title>The genome of Naegleria gruberi illuminates early eukaryotic versatility.</title>
        <authorList>
            <person name="Fritz-Laylin L.K."/>
            <person name="Prochnik S.E."/>
            <person name="Ginger M.L."/>
            <person name="Dacks J.B."/>
            <person name="Carpenter M.L."/>
            <person name="Field M.C."/>
            <person name="Kuo A."/>
            <person name="Paredez A."/>
            <person name="Chapman J."/>
            <person name="Pham J."/>
            <person name="Shu S."/>
            <person name="Neupane R."/>
            <person name="Cipriano M."/>
            <person name="Mancuso J."/>
            <person name="Tu H."/>
            <person name="Salamov A."/>
            <person name="Lindquist E."/>
            <person name="Shapiro H."/>
            <person name="Lucas S."/>
            <person name="Grigoriev I.V."/>
            <person name="Cande W.Z."/>
            <person name="Fulton C."/>
            <person name="Rokhsar D.S."/>
            <person name="Dawson S.C."/>
        </authorList>
    </citation>
    <scope>NUCLEOTIDE SEQUENCE [LARGE SCALE GENOMIC DNA]</scope>
    <source>
        <strain evidence="4 5">NEG-M</strain>
    </source>
</reference>
<accession>D2VCC4</accession>
<dbReference type="VEuPathDB" id="AmoebaDB:NAEGRDRAFT_66521"/>
<dbReference type="InterPro" id="IPR006571">
    <property type="entry name" value="TLDc_dom"/>
</dbReference>
<feature type="chain" id="PRO_5003038442" evidence="2">
    <location>
        <begin position="32"/>
        <end position="385"/>
    </location>
</feature>
<evidence type="ECO:0000313" key="5">
    <source>
        <dbReference type="Proteomes" id="UP000006671"/>
    </source>
</evidence>
<evidence type="ECO:0000313" key="4">
    <source>
        <dbReference type="EMBL" id="EFC45628.1"/>
    </source>
</evidence>
<proteinExistence type="predicted"/>
<dbReference type="PROSITE" id="PS51886">
    <property type="entry name" value="TLDC"/>
    <property type="match status" value="1"/>
</dbReference>
<keyword evidence="1" id="KW-0812">Transmembrane</keyword>
<dbReference type="RefSeq" id="XP_002678372.1">
    <property type="nucleotide sequence ID" value="XM_002678326.1"/>
</dbReference>
<keyword evidence="5" id="KW-1185">Reference proteome</keyword>
<name>D2VCC4_NAEGR</name>
<dbReference type="InterPro" id="IPR000742">
    <property type="entry name" value="EGF"/>
</dbReference>
<feature type="transmembrane region" description="Helical" evidence="1">
    <location>
        <begin position="322"/>
        <end position="347"/>
    </location>
</feature>
<dbReference type="SMART" id="SM00181">
    <property type="entry name" value="EGF"/>
    <property type="match status" value="2"/>
</dbReference>
<evidence type="ECO:0000259" key="3">
    <source>
        <dbReference type="PROSITE" id="PS51886"/>
    </source>
</evidence>
<dbReference type="OrthoDB" id="6132182at2759"/>
<organism evidence="5">
    <name type="scientific">Naegleria gruberi</name>
    <name type="common">Amoeba</name>
    <dbReference type="NCBI Taxonomy" id="5762"/>
    <lineage>
        <taxon>Eukaryota</taxon>
        <taxon>Discoba</taxon>
        <taxon>Heterolobosea</taxon>
        <taxon>Tetramitia</taxon>
        <taxon>Eutetramitia</taxon>
        <taxon>Vahlkampfiidae</taxon>
        <taxon>Naegleria</taxon>
    </lineage>
</organism>
<dbReference type="GeneID" id="8849185"/>
<feature type="transmembrane region" description="Helical" evidence="1">
    <location>
        <begin position="281"/>
        <end position="301"/>
    </location>
</feature>
<keyword evidence="1" id="KW-1133">Transmembrane helix</keyword>
<feature type="domain" description="TLDc" evidence="3">
    <location>
        <begin position="214"/>
        <end position="385"/>
    </location>
</feature>
<evidence type="ECO:0000256" key="2">
    <source>
        <dbReference type="SAM" id="SignalP"/>
    </source>
</evidence>
<dbReference type="AlphaFoldDB" id="D2VCC4"/>
<keyword evidence="1" id="KW-0472">Membrane</keyword>
<gene>
    <name evidence="4" type="ORF">NAEGRDRAFT_66521</name>
</gene>
<feature type="transmembrane region" description="Helical" evidence="1">
    <location>
        <begin position="359"/>
        <end position="376"/>
    </location>
</feature>
<dbReference type="InParanoid" id="D2VCC4"/>
<sequence length="385" mass="41768">MYQYKALLSVTLLIVCLLALSILHVPSSVLCASSSSSSSNGTVREWLSDLNDQAANLQSSASRLQKAIAILSMANNTASIISMRSAQLKKINYALDMINQEISIFKTTCSNNDGPDCTIPICVSKCLNCTAPGICSQCYGNWNGTDCSYCKMGWKGIDCNTSQCDSKCLICTGPSQCSVCSGNWDGANCTTCKAGWAGTNCATQVPVGDLSSSSILTPVNATRFVSEIVNSVRSKPITLLYRSSRDSYNPSIFHSLCDNKGPTITIVKANTGAIFGGYTSISWNSGGVNFIVTQMLSYLVLFLQQESKDLQRYSNNHHTPIVFIHLTTISLYLVPGMIFILAQVIAALPLPHTYINPELISLVSQMLIVILGFFQISRFTRCKQI</sequence>
<feature type="signal peptide" evidence="2">
    <location>
        <begin position="1"/>
        <end position="31"/>
    </location>
</feature>
<dbReference type="KEGG" id="ngr:NAEGRDRAFT_66521"/>
<dbReference type="Proteomes" id="UP000006671">
    <property type="component" value="Unassembled WGS sequence"/>
</dbReference>
<keyword evidence="2" id="KW-0732">Signal</keyword>
<evidence type="ECO:0000256" key="1">
    <source>
        <dbReference type="SAM" id="Phobius"/>
    </source>
</evidence>
<dbReference type="Pfam" id="PF07534">
    <property type="entry name" value="TLD"/>
    <property type="match status" value="1"/>
</dbReference>
<protein>
    <submittedName>
        <fullName evidence="4">Predicted protein</fullName>
    </submittedName>
</protein>